<reference evidence="1" key="1">
    <citation type="submission" date="2020-06" db="EMBL/GenBank/DDBJ databases">
        <authorList>
            <person name="Li T."/>
            <person name="Hu X."/>
            <person name="Zhang T."/>
            <person name="Song X."/>
            <person name="Zhang H."/>
            <person name="Dai N."/>
            <person name="Sheng W."/>
            <person name="Hou X."/>
            <person name="Wei L."/>
        </authorList>
    </citation>
    <scope>NUCLEOTIDE SEQUENCE</scope>
    <source>
        <strain evidence="1">KEN8</strain>
        <tissue evidence="1">Leaf</tissue>
    </source>
</reference>
<sequence>MSSENSNLWHDAMKEEIAFMDKNQVLELLNYQKELNLLVVNGSIRPKEIHLDSFRIVMELVAHFDSELHKMDVKTAFVNEDLEEEAYIKAIQELSIGKLLRRLCTTYKELRIFK</sequence>
<reference evidence="1" key="2">
    <citation type="journal article" date="2024" name="Plant">
        <title>Genomic evolution and insights into agronomic trait innovations of Sesamum species.</title>
        <authorList>
            <person name="Miao H."/>
            <person name="Wang L."/>
            <person name="Qu L."/>
            <person name="Liu H."/>
            <person name="Sun Y."/>
            <person name="Le M."/>
            <person name="Wang Q."/>
            <person name="Wei S."/>
            <person name="Zheng Y."/>
            <person name="Lin W."/>
            <person name="Duan Y."/>
            <person name="Cao H."/>
            <person name="Xiong S."/>
            <person name="Wang X."/>
            <person name="Wei L."/>
            <person name="Li C."/>
            <person name="Ma Q."/>
            <person name="Ju M."/>
            <person name="Zhao R."/>
            <person name="Li G."/>
            <person name="Mu C."/>
            <person name="Tian Q."/>
            <person name="Mei H."/>
            <person name="Zhang T."/>
            <person name="Gao T."/>
            <person name="Zhang H."/>
        </authorList>
    </citation>
    <scope>NUCLEOTIDE SEQUENCE</scope>
    <source>
        <strain evidence="1">KEN8</strain>
    </source>
</reference>
<evidence type="ECO:0008006" key="2">
    <source>
        <dbReference type="Google" id="ProtNLM"/>
    </source>
</evidence>
<proteinExistence type="predicted"/>
<dbReference type="EMBL" id="JACGWM010001959">
    <property type="protein sequence ID" value="KAL0285215.1"/>
    <property type="molecule type" value="Genomic_DNA"/>
</dbReference>
<accession>A0AAW2ISZ3</accession>
<name>A0AAW2ISZ3_9LAMI</name>
<organism evidence="1">
    <name type="scientific">Sesamum calycinum</name>
    <dbReference type="NCBI Taxonomy" id="2727403"/>
    <lineage>
        <taxon>Eukaryota</taxon>
        <taxon>Viridiplantae</taxon>
        <taxon>Streptophyta</taxon>
        <taxon>Embryophyta</taxon>
        <taxon>Tracheophyta</taxon>
        <taxon>Spermatophyta</taxon>
        <taxon>Magnoliopsida</taxon>
        <taxon>eudicotyledons</taxon>
        <taxon>Gunneridae</taxon>
        <taxon>Pentapetalae</taxon>
        <taxon>asterids</taxon>
        <taxon>lamiids</taxon>
        <taxon>Lamiales</taxon>
        <taxon>Pedaliaceae</taxon>
        <taxon>Sesamum</taxon>
    </lineage>
</organism>
<gene>
    <name evidence="1" type="ORF">Scaly_2825000</name>
</gene>
<comment type="caution">
    <text evidence="1">The sequence shown here is derived from an EMBL/GenBank/DDBJ whole genome shotgun (WGS) entry which is preliminary data.</text>
</comment>
<dbReference type="AlphaFoldDB" id="A0AAW2ISZ3"/>
<evidence type="ECO:0000313" key="1">
    <source>
        <dbReference type="EMBL" id="KAL0285215.1"/>
    </source>
</evidence>
<protein>
    <recommendedName>
        <fullName evidence="2">Reverse transcriptase Ty1/copia-type domain-containing protein</fullName>
    </recommendedName>
</protein>